<organism evidence="3 4">
    <name type="scientific">Lolium multiflorum</name>
    <name type="common">Italian ryegrass</name>
    <name type="synonym">Lolium perenne subsp. multiflorum</name>
    <dbReference type="NCBI Taxonomy" id="4521"/>
    <lineage>
        <taxon>Eukaryota</taxon>
        <taxon>Viridiplantae</taxon>
        <taxon>Streptophyta</taxon>
        <taxon>Embryophyta</taxon>
        <taxon>Tracheophyta</taxon>
        <taxon>Spermatophyta</taxon>
        <taxon>Magnoliopsida</taxon>
        <taxon>Liliopsida</taxon>
        <taxon>Poales</taxon>
        <taxon>Poaceae</taxon>
        <taxon>BOP clade</taxon>
        <taxon>Pooideae</taxon>
        <taxon>Poodae</taxon>
        <taxon>Poeae</taxon>
        <taxon>Poeae Chloroplast Group 2 (Poeae type)</taxon>
        <taxon>Loliodinae</taxon>
        <taxon>Loliinae</taxon>
        <taxon>Lolium</taxon>
    </lineage>
</organism>
<feature type="domain" description="Reverse transcriptase Ty1/copia-type" evidence="2">
    <location>
        <begin position="559"/>
        <end position="689"/>
    </location>
</feature>
<dbReference type="GO" id="GO:0003676">
    <property type="term" value="F:nucleic acid binding"/>
    <property type="evidence" value="ECO:0007669"/>
    <property type="project" value="InterPro"/>
</dbReference>
<evidence type="ECO:0000313" key="4">
    <source>
        <dbReference type="Proteomes" id="UP001231189"/>
    </source>
</evidence>
<proteinExistence type="predicted"/>
<feature type="compositionally biased region" description="Gly residues" evidence="1">
    <location>
        <begin position="297"/>
        <end position="323"/>
    </location>
</feature>
<dbReference type="InterPro" id="IPR043502">
    <property type="entry name" value="DNA/RNA_pol_sf"/>
</dbReference>
<dbReference type="SUPFAM" id="SSF56672">
    <property type="entry name" value="DNA/RNA polymerases"/>
    <property type="match status" value="1"/>
</dbReference>
<reference evidence="3" key="1">
    <citation type="submission" date="2023-07" db="EMBL/GenBank/DDBJ databases">
        <title>A chromosome-level genome assembly of Lolium multiflorum.</title>
        <authorList>
            <person name="Chen Y."/>
            <person name="Copetti D."/>
            <person name="Kolliker R."/>
            <person name="Studer B."/>
        </authorList>
    </citation>
    <scope>NUCLEOTIDE SEQUENCE</scope>
    <source>
        <strain evidence="3">02402/16</strain>
        <tissue evidence="3">Leaf</tissue>
    </source>
</reference>
<evidence type="ECO:0000259" key="2">
    <source>
        <dbReference type="Pfam" id="PF07727"/>
    </source>
</evidence>
<protein>
    <recommendedName>
        <fullName evidence="2">Reverse transcriptase Ty1/copia-type domain-containing protein</fullName>
    </recommendedName>
</protein>
<dbReference type="InterPro" id="IPR036875">
    <property type="entry name" value="Znf_CCHC_sf"/>
</dbReference>
<comment type="caution">
    <text evidence="3">The sequence shown here is derived from an EMBL/GenBank/DDBJ whole genome shotgun (WGS) entry which is preliminary data.</text>
</comment>
<dbReference type="AlphaFoldDB" id="A0AAD8RG86"/>
<evidence type="ECO:0000313" key="3">
    <source>
        <dbReference type="EMBL" id="KAK1620940.1"/>
    </source>
</evidence>
<sequence length="695" mass="74584">MGSSSAAMQLSVIGPVVSPPALPAAPTVPTIGIRLDRNNFALWRALTLTNLSGASLHGYLDGTVAAPAKTITEGTGDAARQVDNPAYGTWWTQDQKVLGVLLSSMTEEIASQLLGCKTAAAAWTAIQAMFSAQSRAGVRHLRRQIQGLRKGDATASEYMHKVQALADAMATAGSPLRDDEIIDYMLTGLGSSFNPIAASLNMITREVTAPEFYSMVLNYEGLQLSQAAETEEWTSSANAAARGGAPWQPRAPSPAFSGGGSQPVYGGGNNGRPTYGGNGGGGYGPPAGGHAQPYGPPAGGNGGRPTGGNYGGNGGGGNRGQNGGRRRQRPQCQICGYWGHSADDCRNRFNPDFVRGSNQQRNGNNQQRAGNSASISSPPWMMDTGATDHLTNDLQRLHMQERYGGTDQVQVANGAESRGDRRPSSDYGCCHDVVVARRGCCRVASGFPWCGCGHAFGVHSLVACIACVWRATPPTSAPSPGGPSAEQLAPAASQPPQHGMVTRLRDNTRREKHYTDGTVRYDTRRRALFAAPVSHHDALREPAWRAAMTDEFSALAQTKTWTLVPRPPGTNVVGSKWVFKTKHRPDGSVEKHKARLVARGFTQQHGIDYGDTFSPVVKPATIRLVLSLAVSRGWTLRQVDVSNAFLHGFLTEDVYMQQPPGFEDVRFPSHVCKLQRAIYGLKQSPRAWWLMALWW</sequence>
<accession>A0AAD8RG86</accession>
<dbReference type="Proteomes" id="UP001231189">
    <property type="component" value="Unassembled WGS sequence"/>
</dbReference>
<dbReference type="EMBL" id="JAUUTY010000006">
    <property type="protein sequence ID" value="KAK1620940.1"/>
    <property type="molecule type" value="Genomic_DNA"/>
</dbReference>
<gene>
    <name evidence="3" type="ORF">QYE76_026457</name>
</gene>
<dbReference type="Pfam" id="PF07727">
    <property type="entry name" value="RVT_2"/>
    <property type="match status" value="1"/>
</dbReference>
<dbReference type="Pfam" id="PF14223">
    <property type="entry name" value="Retrotran_gag_2"/>
    <property type="match status" value="1"/>
</dbReference>
<dbReference type="SUPFAM" id="SSF57756">
    <property type="entry name" value="Retrovirus zinc finger-like domains"/>
    <property type="match status" value="1"/>
</dbReference>
<dbReference type="GO" id="GO:0008270">
    <property type="term" value="F:zinc ion binding"/>
    <property type="evidence" value="ECO:0007669"/>
    <property type="project" value="InterPro"/>
</dbReference>
<evidence type="ECO:0000256" key="1">
    <source>
        <dbReference type="SAM" id="MobiDB-lite"/>
    </source>
</evidence>
<dbReference type="InterPro" id="IPR013103">
    <property type="entry name" value="RVT_2"/>
</dbReference>
<feature type="region of interest" description="Disordered" evidence="1">
    <location>
        <begin position="403"/>
        <end position="425"/>
    </location>
</feature>
<feature type="compositionally biased region" description="Gly residues" evidence="1">
    <location>
        <begin position="257"/>
        <end position="287"/>
    </location>
</feature>
<feature type="region of interest" description="Disordered" evidence="1">
    <location>
        <begin position="235"/>
        <end position="328"/>
    </location>
</feature>
<keyword evidence="4" id="KW-1185">Reference proteome</keyword>
<dbReference type="PANTHER" id="PTHR47481:SF31">
    <property type="entry name" value="OS01G0873500 PROTEIN"/>
    <property type="match status" value="1"/>
</dbReference>
<feature type="region of interest" description="Disordered" evidence="1">
    <location>
        <begin position="350"/>
        <end position="380"/>
    </location>
</feature>
<feature type="region of interest" description="Disordered" evidence="1">
    <location>
        <begin position="475"/>
        <end position="511"/>
    </location>
</feature>
<name>A0AAD8RG86_LOLMU</name>
<dbReference type="PANTHER" id="PTHR47481">
    <property type="match status" value="1"/>
</dbReference>
<feature type="compositionally biased region" description="Low complexity" evidence="1">
    <location>
        <begin position="355"/>
        <end position="373"/>
    </location>
</feature>